<evidence type="ECO:0000313" key="2">
    <source>
        <dbReference type="Proteomes" id="UP000299102"/>
    </source>
</evidence>
<dbReference type="EMBL" id="BGZK01000615">
    <property type="protein sequence ID" value="GBP53037.1"/>
    <property type="molecule type" value="Genomic_DNA"/>
</dbReference>
<protein>
    <submittedName>
        <fullName evidence="1">Uncharacterized protein</fullName>
    </submittedName>
</protein>
<proteinExistence type="predicted"/>
<keyword evidence="2" id="KW-1185">Reference proteome</keyword>
<name>A0A4C1WSE0_EUMVA</name>
<sequence length="114" mass="13021">MTTPSFWTPPSELTPPLYWRVIDNEEVFLDRFEDSVSLASIWPALLKKFIAYRVADTERAHRKARLCTNEDDELLTPNNFLLGGSGRVQIPASVAGAELDSKQLWLAKRLVDRF</sequence>
<dbReference type="AlphaFoldDB" id="A0A4C1WSE0"/>
<reference evidence="1 2" key="1">
    <citation type="journal article" date="2019" name="Commun. Biol.">
        <title>The bagworm genome reveals a unique fibroin gene that provides high tensile strength.</title>
        <authorList>
            <person name="Kono N."/>
            <person name="Nakamura H."/>
            <person name="Ohtoshi R."/>
            <person name="Tomita M."/>
            <person name="Numata K."/>
            <person name="Arakawa K."/>
        </authorList>
    </citation>
    <scope>NUCLEOTIDE SEQUENCE [LARGE SCALE GENOMIC DNA]</scope>
</reference>
<accession>A0A4C1WSE0</accession>
<evidence type="ECO:0000313" key="1">
    <source>
        <dbReference type="EMBL" id="GBP53037.1"/>
    </source>
</evidence>
<comment type="caution">
    <text evidence="1">The sequence shown here is derived from an EMBL/GenBank/DDBJ whole genome shotgun (WGS) entry which is preliminary data.</text>
</comment>
<dbReference type="OrthoDB" id="10049357at2759"/>
<gene>
    <name evidence="1" type="ORF">EVAR_43322_1</name>
</gene>
<organism evidence="1 2">
    <name type="scientific">Eumeta variegata</name>
    <name type="common">Bagworm moth</name>
    <name type="synonym">Eumeta japonica</name>
    <dbReference type="NCBI Taxonomy" id="151549"/>
    <lineage>
        <taxon>Eukaryota</taxon>
        <taxon>Metazoa</taxon>
        <taxon>Ecdysozoa</taxon>
        <taxon>Arthropoda</taxon>
        <taxon>Hexapoda</taxon>
        <taxon>Insecta</taxon>
        <taxon>Pterygota</taxon>
        <taxon>Neoptera</taxon>
        <taxon>Endopterygota</taxon>
        <taxon>Lepidoptera</taxon>
        <taxon>Glossata</taxon>
        <taxon>Ditrysia</taxon>
        <taxon>Tineoidea</taxon>
        <taxon>Psychidae</taxon>
        <taxon>Oiketicinae</taxon>
        <taxon>Eumeta</taxon>
    </lineage>
</organism>
<dbReference type="Proteomes" id="UP000299102">
    <property type="component" value="Unassembled WGS sequence"/>
</dbReference>